<reference evidence="2" key="1">
    <citation type="journal article" date="2022" name="bioRxiv">
        <title>Sequencing and chromosome-scale assembly of the giantPleurodeles waltlgenome.</title>
        <authorList>
            <person name="Brown T."/>
            <person name="Elewa A."/>
            <person name="Iarovenko S."/>
            <person name="Subramanian E."/>
            <person name="Araus A.J."/>
            <person name="Petzold A."/>
            <person name="Susuki M."/>
            <person name="Suzuki K.-i.T."/>
            <person name="Hayashi T."/>
            <person name="Toyoda A."/>
            <person name="Oliveira C."/>
            <person name="Osipova E."/>
            <person name="Leigh N.D."/>
            <person name="Simon A."/>
            <person name="Yun M.H."/>
        </authorList>
    </citation>
    <scope>NUCLEOTIDE SEQUENCE</scope>
    <source>
        <strain evidence="2">20211129_DDA</strain>
        <tissue evidence="2">Liver</tissue>
    </source>
</reference>
<feature type="compositionally biased region" description="Basic and acidic residues" evidence="1">
    <location>
        <begin position="49"/>
        <end position="67"/>
    </location>
</feature>
<evidence type="ECO:0000313" key="3">
    <source>
        <dbReference type="Proteomes" id="UP001066276"/>
    </source>
</evidence>
<dbReference type="Proteomes" id="UP001066276">
    <property type="component" value="Chromosome 1_1"/>
</dbReference>
<protein>
    <submittedName>
        <fullName evidence="2">Uncharacterized protein</fullName>
    </submittedName>
</protein>
<accession>A0AAV7WT31</accession>
<name>A0AAV7WT31_PLEWA</name>
<feature type="region of interest" description="Disordered" evidence="1">
    <location>
        <begin position="1"/>
        <end position="101"/>
    </location>
</feature>
<comment type="caution">
    <text evidence="2">The sequence shown here is derived from an EMBL/GenBank/DDBJ whole genome shotgun (WGS) entry which is preliminary data.</text>
</comment>
<keyword evidence="3" id="KW-1185">Reference proteome</keyword>
<proteinExistence type="predicted"/>
<dbReference type="AlphaFoldDB" id="A0AAV7WT31"/>
<evidence type="ECO:0000256" key="1">
    <source>
        <dbReference type="SAM" id="MobiDB-lite"/>
    </source>
</evidence>
<organism evidence="2 3">
    <name type="scientific">Pleurodeles waltl</name>
    <name type="common">Iberian ribbed newt</name>
    <dbReference type="NCBI Taxonomy" id="8319"/>
    <lineage>
        <taxon>Eukaryota</taxon>
        <taxon>Metazoa</taxon>
        <taxon>Chordata</taxon>
        <taxon>Craniata</taxon>
        <taxon>Vertebrata</taxon>
        <taxon>Euteleostomi</taxon>
        <taxon>Amphibia</taxon>
        <taxon>Batrachia</taxon>
        <taxon>Caudata</taxon>
        <taxon>Salamandroidea</taxon>
        <taxon>Salamandridae</taxon>
        <taxon>Pleurodelinae</taxon>
        <taxon>Pleurodeles</taxon>
    </lineage>
</organism>
<evidence type="ECO:0000313" key="2">
    <source>
        <dbReference type="EMBL" id="KAJ1215935.1"/>
    </source>
</evidence>
<feature type="compositionally biased region" description="Acidic residues" evidence="1">
    <location>
        <begin position="68"/>
        <end position="85"/>
    </location>
</feature>
<dbReference type="EMBL" id="JANPWB010000001">
    <property type="protein sequence ID" value="KAJ1215935.1"/>
    <property type="molecule type" value="Genomic_DNA"/>
</dbReference>
<sequence>MTEQHCSRLSDNAAPDAGESETVFRSCGREDDSPSCHGNWDAGNQIENPDVRVPERTEIDDGLSARETEEEGNADNEEERGEDAEDGSRNGNSEVPLKIDGCPWAKKRAATRELRHVPGGTWLTKEERSQASIKQSTRFI</sequence>
<gene>
    <name evidence="2" type="ORF">NDU88_003541</name>
</gene>